<gene>
    <name evidence="1" type="ORF">DYBT9275_03128</name>
</gene>
<dbReference type="Proteomes" id="UP000680038">
    <property type="component" value="Unassembled WGS sequence"/>
</dbReference>
<evidence type="ECO:0000313" key="1">
    <source>
        <dbReference type="EMBL" id="CAG5003327.1"/>
    </source>
</evidence>
<dbReference type="AlphaFoldDB" id="A0A916NCQ3"/>
<keyword evidence="2" id="KW-1185">Reference proteome</keyword>
<name>A0A916NCQ3_9BACT</name>
<dbReference type="EMBL" id="CAJRAF010000002">
    <property type="protein sequence ID" value="CAG5003327.1"/>
    <property type="molecule type" value="Genomic_DNA"/>
</dbReference>
<reference evidence="1" key="1">
    <citation type="submission" date="2021-04" db="EMBL/GenBank/DDBJ databases">
        <authorList>
            <person name="Rodrigo-Torres L."/>
            <person name="Arahal R. D."/>
            <person name="Lucena T."/>
        </authorList>
    </citation>
    <scope>NUCLEOTIDE SEQUENCE</scope>
    <source>
        <strain evidence="1">CECT 9275</strain>
    </source>
</reference>
<organism evidence="1 2">
    <name type="scientific">Dyadobacter helix</name>
    <dbReference type="NCBI Taxonomy" id="2822344"/>
    <lineage>
        <taxon>Bacteria</taxon>
        <taxon>Pseudomonadati</taxon>
        <taxon>Bacteroidota</taxon>
        <taxon>Cytophagia</taxon>
        <taxon>Cytophagales</taxon>
        <taxon>Spirosomataceae</taxon>
        <taxon>Dyadobacter</taxon>
    </lineage>
</organism>
<comment type="caution">
    <text evidence="1">The sequence shown here is derived from an EMBL/GenBank/DDBJ whole genome shotgun (WGS) entry which is preliminary data.</text>
</comment>
<protein>
    <submittedName>
        <fullName evidence="1">Uncharacterized protein</fullName>
    </submittedName>
</protein>
<dbReference type="RefSeq" id="WP_255573796.1">
    <property type="nucleotide sequence ID" value="NZ_CAJRAF010000002.1"/>
</dbReference>
<evidence type="ECO:0000313" key="2">
    <source>
        <dbReference type="Proteomes" id="UP000680038"/>
    </source>
</evidence>
<accession>A0A916NCQ3</accession>
<sequence length="44" mass="5200">MVLDKKNLQRLHDIENLSDKDKYNIFCTIDNLIRAVKLKNIAEL</sequence>
<proteinExistence type="predicted"/>